<dbReference type="FunFam" id="3.10.180.10:FF:000039">
    <property type="entry name" value="Trihydroxytoluene oxygenase (AFU_orthologue AFUA_8G02470)"/>
    <property type="match status" value="1"/>
</dbReference>
<keyword evidence="5" id="KW-1185">Reference proteome</keyword>
<dbReference type="PANTHER" id="PTHR43048:SF3">
    <property type="entry name" value="METHYLMALONYL-COA EPIMERASE, MITOCHONDRIAL"/>
    <property type="match status" value="1"/>
</dbReference>
<protein>
    <submittedName>
        <fullName evidence="4">Metapyrocatechase</fullName>
    </submittedName>
</protein>
<dbReference type="GO" id="GO:0005739">
    <property type="term" value="C:mitochondrion"/>
    <property type="evidence" value="ECO:0007669"/>
    <property type="project" value="TreeGrafter"/>
</dbReference>
<gene>
    <name evidence="4" type="ORF">MKZ38_004163</name>
</gene>
<dbReference type="GO" id="GO:0046872">
    <property type="term" value="F:metal ion binding"/>
    <property type="evidence" value="ECO:0007669"/>
    <property type="project" value="UniProtKB-KW"/>
</dbReference>
<dbReference type="PANTHER" id="PTHR43048">
    <property type="entry name" value="METHYLMALONYL-COA EPIMERASE"/>
    <property type="match status" value="1"/>
</dbReference>
<dbReference type="Gene3D" id="3.10.180.10">
    <property type="entry name" value="2,3-Dihydroxybiphenyl 1,2-Dioxygenase, domain 1"/>
    <property type="match status" value="2"/>
</dbReference>
<name>A0AAD5WR75_9PEZI</name>
<dbReference type="Proteomes" id="UP001201980">
    <property type="component" value="Unassembled WGS sequence"/>
</dbReference>
<proteinExistence type="predicted"/>
<dbReference type="GO" id="GO:0046491">
    <property type="term" value="P:L-methylmalonyl-CoA metabolic process"/>
    <property type="evidence" value="ECO:0007669"/>
    <property type="project" value="TreeGrafter"/>
</dbReference>
<evidence type="ECO:0000313" key="4">
    <source>
        <dbReference type="EMBL" id="KAJ2898104.1"/>
    </source>
</evidence>
<organism evidence="4 5">
    <name type="scientific">Zalerion maritima</name>
    <dbReference type="NCBI Taxonomy" id="339359"/>
    <lineage>
        <taxon>Eukaryota</taxon>
        <taxon>Fungi</taxon>
        <taxon>Dikarya</taxon>
        <taxon>Ascomycota</taxon>
        <taxon>Pezizomycotina</taxon>
        <taxon>Sordariomycetes</taxon>
        <taxon>Lulworthiomycetidae</taxon>
        <taxon>Lulworthiales</taxon>
        <taxon>Lulworthiaceae</taxon>
        <taxon>Zalerion</taxon>
    </lineage>
</organism>
<feature type="domain" description="VOC" evidence="3">
    <location>
        <begin position="194"/>
        <end position="317"/>
    </location>
</feature>
<evidence type="ECO:0000256" key="2">
    <source>
        <dbReference type="SAM" id="MobiDB-lite"/>
    </source>
</evidence>
<dbReference type="PROSITE" id="PS51819">
    <property type="entry name" value="VOC"/>
    <property type="match status" value="1"/>
</dbReference>
<dbReference type="InterPro" id="IPR037523">
    <property type="entry name" value="VOC_core"/>
</dbReference>
<feature type="region of interest" description="Disordered" evidence="2">
    <location>
        <begin position="328"/>
        <end position="350"/>
    </location>
</feature>
<dbReference type="InterPro" id="IPR051785">
    <property type="entry name" value="MMCE/EMCE_epimerase"/>
</dbReference>
<dbReference type="InterPro" id="IPR029068">
    <property type="entry name" value="Glyas_Bleomycin-R_OHBP_Dase"/>
</dbReference>
<dbReference type="AlphaFoldDB" id="A0AAD5WR75"/>
<sequence length="350" mass="39213">MATFTAPATSSSRKIQIVRLAHVYYAHKNLASASKFLEDFGFVESKRCPDRIFYRGYGADPFVYCAVSGSSDSFGGVAAEVGTLEDLELASATIPGATSIYDLGTEKGAPGAGKGVTFHDPVDGWPMHLVWGQEKRRCEEAAEDEAGEKKKKKKKEEEEEEEQAFRYLEFNFFGASATSELTMFSNKGPALIHKLGHFGMCVTDFKKAYEFYTGRFNFVASDLLHNPAGQYEASFMHIDLGVNFTDHHSFFIFQGPVSHVHHTSYEVHDFDTEVLGHDWLRNRGYKNCWGVGRHVMGSQIFDYWYDPSDFIVEHYVDGDLVNEDTETKISESSPDGLHVWGPDLPDGFLA</sequence>
<reference evidence="4" key="1">
    <citation type="submission" date="2022-07" db="EMBL/GenBank/DDBJ databases">
        <title>Draft genome sequence of Zalerion maritima ATCC 34329, a (micro)plastics degrading marine fungus.</title>
        <authorList>
            <person name="Paco A."/>
            <person name="Goncalves M.F.M."/>
            <person name="Rocha-Santos T.A.P."/>
            <person name="Alves A."/>
        </authorList>
    </citation>
    <scope>NUCLEOTIDE SEQUENCE</scope>
    <source>
        <strain evidence="4">ATCC 34329</strain>
    </source>
</reference>
<evidence type="ECO:0000313" key="5">
    <source>
        <dbReference type="Proteomes" id="UP001201980"/>
    </source>
</evidence>
<accession>A0AAD5WR75</accession>
<comment type="caution">
    <text evidence="4">The sequence shown here is derived from an EMBL/GenBank/DDBJ whole genome shotgun (WGS) entry which is preliminary data.</text>
</comment>
<dbReference type="InterPro" id="IPR004360">
    <property type="entry name" value="Glyas_Fos-R_dOase_dom"/>
</dbReference>
<evidence type="ECO:0000256" key="1">
    <source>
        <dbReference type="ARBA" id="ARBA00022723"/>
    </source>
</evidence>
<dbReference type="Pfam" id="PF00903">
    <property type="entry name" value="Glyoxalase"/>
    <property type="match status" value="1"/>
</dbReference>
<evidence type="ECO:0000259" key="3">
    <source>
        <dbReference type="PROSITE" id="PS51819"/>
    </source>
</evidence>
<dbReference type="SUPFAM" id="SSF54593">
    <property type="entry name" value="Glyoxalase/Bleomycin resistance protein/Dihydroxybiphenyl dioxygenase"/>
    <property type="match status" value="1"/>
</dbReference>
<dbReference type="FunFam" id="3.10.180.10:FF:000034">
    <property type="entry name" value="Glyoxalase/Bleomycin resistance protein/Dihydroxybiphenyl dioxygenase"/>
    <property type="match status" value="1"/>
</dbReference>
<dbReference type="EMBL" id="JAKWBI020000244">
    <property type="protein sequence ID" value="KAJ2898104.1"/>
    <property type="molecule type" value="Genomic_DNA"/>
</dbReference>
<dbReference type="GO" id="GO:0004493">
    <property type="term" value="F:methylmalonyl-CoA epimerase activity"/>
    <property type="evidence" value="ECO:0007669"/>
    <property type="project" value="TreeGrafter"/>
</dbReference>
<keyword evidence="1" id="KW-0479">Metal-binding</keyword>